<dbReference type="Gene3D" id="3.50.50.60">
    <property type="entry name" value="FAD/NAD(P)-binding domain"/>
    <property type="match status" value="1"/>
</dbReference>
<feature type="domain" description="RsdA/BaiN/AoA(So)-like Rossmann fold-like" evidence="4">
    <location>
        <begin position="2"/>
        <end position="393"/>
    </location>
</feature>
<sequence length="401" mass="45366">MRIFVIGAGVSSLAFCSFLGNKNITVIESNKDSGRKLLATGNGRCNFTNLKLSYENYYSKEKDFVNYSLDNFSNKDLIKYFEYLGIDWTSLPSGRCYPKTMSAQSVKDSLMMKAEENAKFIFNEKIRDIDFDKKLIISENKKKYKYDILVIGSGGLTLKNSGSDGSILEILKNHTKIEEITYGITNFKAKNPLSKRAKGVKVNVRASLIIDEKYKKSSQDDIIFQNYGLTGTAILALSNEISLALKDKKKVRLDIDFYPEYKKEGLLLKLEEKVKRFPQRSIEEILIGNLDKKLIIDIIKRAKINPREKNISRNDLNKLVNVLKNLSFDIIDINDKKNAQVSLGGVSCGEIDKKTMKSLKIKDCYFIGEVMDVAGDCGGYNIQWAFSSAKSASEDIRRLNV</sequence>
<evidence type="ECO:0000256" key="3">
    <source>
        <dbReference type="ARBA" id="ARBA00022827"/>
    </source>
</evidence>
<dbReference type="InterPro" id="IPR036188">
    <property type="entry name" value="FAD/NAD-bd_sf"/>
</dbReference>
<reference evidence="6 7" key="1">
    <citation type="submission" date="2017-09" db="EMBL/GenBank/DDBJ databases">
        <title>Bacterial strain isolated from the female urinary microbiota.</title>
        <authorList>
            <person name="Thomas-White K."/>
            <person name="Kumar N."/>
            <person name="Forster S."/>
            <person name="Putonti C."/>
            <person name="Lawley T."/>
            <person name="Wolfe A.J."/>
        </authorList>
    </citation>
    <scope>NUCLEOTIDE SEQUENCE [LARGE SCALE GENOMIC DNA]</scope>
    <source>
        <strain evidence="6 7">UMB0204</strain>
    </source>
</reference>
<dbReference type="PANTHER" id="PTHR42887:SF2">
    <property type="entry name" value="OS12G0638800 PROTEIN"/>
    <property type="match status" value="1"/>
</dbReference>
<dbReference type="Pfam" id="PF22780">
    <property type="entry name" value="HI0933_like_1st"/>
    <property type="match status" value="1"/>
</dbReference>
<name>A0A2N6UIW2_9FIRM</name>
<dbReference type="Gene3D" id="2.40.30.10">
    <property type="entry name" value="Translation factors"/>
    <property type="match status" value="1"/>
</dbReference>
<protein>
    <submittedName>
        <fullName evidence="6">Aminoacetone oxidase family FAD-binding enzyme</fullName>
    </submittedName>
</protein>
<dbReference type="NCBIfam" id="TIGR00275">
    <property type="entry name" value="aminoacetone oxidase family FAD-binding enzyme"/>
    <property type="match status" value="1"/>
</dbReference>
<dbReference type="InterPro" id="IPR023166">
    <property type="entry name" value="BaiN-like_dom_sf"/>
</dbReference>
<dbReference type="InterPro" id="IPR004792">
    <property type="entry name" value="BaiN-like"/>
</dbReference>
<comment type="caution">
    <text evidence="6">The sequence shown here is derived from an EMBL/GenBank/DDBJ whole genome shotgun (WGS) entry which is preliminary data.</text>
</comment>
<dbReference type="Pfam" id="PF03486">
    <property type="entry name" value="HI0933_like"/>
    <property type="match status" value="1"/>
</dbReference>
<feature type="domain" description="RsdA/BaiN/AoA(So)-like insert" evidence="5">
    <location>
        <begin position="187"/>
        <end position="341"/>
    </location>
</feature>
<dbReference type="Proteomes" id="UP000235658">
    <property type="component" value="Unassembled WGS sequence"/>
</dbReference>
<gene>
    <name evidence="6" type="ORF">CJ192_05940</name>
</gene>
<proteinExistence type="predicted"/>
<dbReference type="SUPFAM" id="SSF51905">
    <property type="entry name" value="FAD/NAD(P)-binding domain"/>
    <property type="match status" value="1"/>
</dbReference>
<keyword evidence="2" id="KW-0285">Flavoprotein</keyword>
<comment type="cofactor">
    <cofactor evidence="1">
        <name>FAD</name>
        <dbReference type="ChEBI" id="CHEBI:57692"/>
    </cofactor>
</comment>
<evidence type="ECO:0000256" key="1">
    <source>
        <dbReference type="ARBA" id="ARBA00001974"/>
    </source>
</evidence>
<evidence type="ECO:0000259" key="4">
    <source>
        <dbReference type="Pfam" id="PF03486"/>
    </source>
</evidence>
<dbReference type="Gene3D" id="1.10.8.260">
    <property type="entry name" value="HI0933 insert domain-like"/>
    <property type="match status" value="1"/>
</dbReference>
<dbReference type="GeneID" id="84578721"/>
<dbReference type="AlphaFoldDB" id="A0A2N6UIW2"/>
<organism evidence="6 7">
    <name type="scientific">Anaerococcus hydrogenalis</name>
    <dbReference type="NCBI Taxonomy" id="33029"/>
    <lineage>
        <taxon>Bacteria</taxon>
        <taxon>Bacillati</taxon>
        <taxon>Bacillota</taxon>
        <taxon>Tissierellia</taxon>
        <taxon>Tissierellales</taxon>
        <taxon>Peptoniphilaceae</taxon>
        <taxon>Anaerococcus</taxon>
    </lineage>
</organism>
<dbReference type="SUPFAM" id="SSF160996">
    <property type="entry name" value="HI0933 insert domain-like"/>
    <property type="match status" value="1"/>
</dbReference>
<evidence type="ECO:0000256" key="2">
    <source>
        <dbReference type="ARBA" id="ARBA00022630"/>
    </source>
</evidence>
<keyword evidence="3" id="KW-0274">FAD</keyword>
<accession>A0A2N6UIW2</accession>
<evidence type="ECO:0000313" key="7">
    <source>
        <dbReference type="Proteomes" id="UP000235658"/>
    </source>
</evidence>
<dbReference type="EMBL" id="PNHP01000003">
    <property type="protein sequence ID" value="PMC81569.1"/>
    <property type="molecule type" value="Genomic_DNA"/>
</dbReference>
<dbReference type="RefSeq" id="WP_102198107.1">
    <property type="nucleotide sequence ID" value="NZ_PNHP01000003.1"/>
</dbReference>
<evidence type="ECO:0000313" key="6">
    <source>
        <dbReference type="EMBL" id="PMC81569.1"/>
    </source>
</evidence>
<dbReference type="InterPro" id="IPR055178">
    <property type="entry name" value="RsdA/BaiN/AoA(So)-like_dom"/>
</dbReference>
<dbReference type="InterPro" id="IPR057661">
    <property type="entry name" value="RsdA/BaiN/AoA(So)_Rossmann"/>
</dbReference>
<evidence type="ECO:0000259" key="5">
    <source>
        <dbReference type="Pfam" id="PF22780"/>
    </source>
</evidence>
<dbReference type="PANTHER" id="PTHR42887">
    <property type="entry name" value="OS12G0638800 PROTEIN"/>
    <property type="match status" value="1"/>
</dbReference>